<name>A0A916TJH5_9ACTN</name>
<dbReference type="SMART" id="SM00382">
    <property type="entry name" value="AAA"/>
    <property type="match status" value="2"/>
</dbReference>
<evidence type="ECO:0000256" key="1">
    <source>
        <dbReference type="ARBA" id="ARBA00004202"/>
    </source>
</evidence>
<dbReference type="SUPFAM" id="SSF52540">
    <property type="entry name" value="P-loop containing nucleoside triphosphate hydrolases"/>
    <property type="match status" value="2"/>
</dbReference>
<keyword evidence="4" id="KW-1003">Cell membrane</keyword>
<dbReference type="InterPro" id="IPR003439">
    <property type="entry name" value="ABC_transporter-like_ATP-bd"/>
</dbReference>
<keyword evidence="3" id="KW-0813">Transport</keyword>
<dbReference type="InterPro" id="IPR017871">
    <property type="entry name" value="ABC_transporter-like_CS"/>
</dbReference>
<dbReference type="NCBIfam" id="NF007739">
    <property type="entry name" value="PRK10419.1"/>
    <property type="match status" value="2"/>
</dbReference>
<dbReference type="InterPro" id="IPR050388">
    <property type="entry name" value="ABC_Ni/Peptide_Import"/>
</dbReference>
<dbReference type="InterPro" id="IPR003593">
    <property type="entry name" value="AAA+_ATPase"/>
</dbReference>
<dbReference type="NCBIfam" id="NF008453">
    <property type="entry name" value="PRK11308.1"/>
    <property type="match status" value="2"/>
</dbReference>
<dbReference type="PROSITE" id="PS50893">
    <property type="entry name" value="ABC_TRANSPORTER_2"/>
    <property type="match status" value="2"/>
</dbReference>
<dbReference type="FunFam" id="3.40.50.300:FF:000016">
    <property type="entry name" value="Oligopeptide ABC transporter ATP-binding component"/>
    <property type="match status" value="2"/>
</dbReference>
<dbReference type="PROSITE" id="PS00211">
    <property type="entry name" value="ABC_TRANSPORTER_1"/>
    <property type="match status" value="2"/>
</dbReference>
<evidence type="ECO:0000256" key="2">
    <source>
        <dbReference type="ARBA" id="ARBA00005417"/>
    </source>
</evidence>
<evidence type="ECO:0000313" key="9">
    <source>
        <dbReference type="EMBL" id="GGB48303.1"/>
    </source>
</evidence>
<dbReference type="GO" id="GO:0005886">
    <property type="term" value="C:plasma membrane"/>
    <property type="evidence" value="ECO:0007669"/>
    <property type="project" value="UniProtKB-SubCell"/>
</dbReference>
<comment type="subcellular location">
    <subcellularLocation>
        <location evidence="1">Cell membrane</location>
        <topology evidence="1">Peripheral membrane protein</topology>
    </subcellularLocation>
</comment>
<sequence length="608" mass="65165">MRGVSYDVEPGEVLAVVGESGSGKSVSSLAVMGLLPETARIRGSITLGDRELLGLSDKEMSRLRGRSVSMISQDPLTALTPIFRIGDQIAEAIEVHNKSLSHKAIDARVQELLTSVGIRDAAARARAYPHEFSGGMRQRVMIAMAIANEPDLIIADEPTTALDVTIQAQILSLLRQAQRETGAAMVFITHDLGVVAGIADRAMVMYAGKAVETATATELFAHPSMPYTVGLLGAVPRLDTPAQSRLIPIEGSPPSLVTLPSGCTFAPRCPVAIEACLQGEPPLEEVAPDHRAACVNTAAARRPAEIVYDVDVEPETAVEPVDGDVVLAVQDLRKSYTTYRGSVFRRAVGAFQAVDGVSFTLRQGKTLAIVGESGCGKSTTLRAIMDFTRPESGTISVCGQQPYDLDAAGQRRLRSKIQMVFQDPMASLDPRLPVAEIIGEPLRIHGVDGSQRSQRVAELLDQVGLSSTVGERFPTQFSGGQRQRIAIARALALKPDILVLDEPVSALDVSIQAGVLNLLADLQDELGLAYLFVSHDLSVVAHLADDVAVMSDGRFVETGPAQQVFTDPQHEYTRALLEAVPVPDPEISRRRFDRGDTEVVESGFSRTA</sequence>
<dbReference type="Pfam" id="PF00005">
    <property type="entry name" value="ABC_tran"/>
    <property type="match status" value="2"/>
</dbReference>
<dbReference type="AlphaFoldDB" id="A0A916TJH5"/>
<organism evidence="9 10">
    <name type="scientific">Gordonia jinhuaensis</name>
    <dbReference type="NCBI Taxonomy" id="1517702"/>
    <lineage>
        <taxon>Bacteria</taxon>
        <taxon>Bacillati</taxon>
        <taxon>Actinomycetota</taxon>
        <taxon>Actinomycetes</taxon>
        <taxon>Mycobacteriales</taxon>
        <taxon>Gordoniaceae</taxon>
        <taxon>Gordonia</taxon>
    </lineage>
</organism>
<dbReference type="Proteomes" id="UP000621454">
    <property type="component" value="Unassembled WGS sequence"/>
</dbReference>
<proteinExistence type="inferred from homology"/>
<keyword evidence="5" id="KW-0547">Nucleotide-binding</keyword>
<dbReference type="PANTHER" id="PTHR43297:SF2">
    <property type="entry name" value="DIPEPTIDE TRANSPORT ATP-BINDING PROTEIN DPPD"/>
    <property type="match status" value="1"/>
</dbReference>
<comment type="caution">
    <text evidence="9">The sequence shown here is derived from an EMBL/GenBank/DDBJ whole genome shotgun (WGS) entry which is preliminary data.</text>
</comment>
<dbReference type="Pfam" id="PF08352">
    <property type="entry name" value="oligo_HPY"/>
    <property type="match status" value="2"/>
</dbReference>
<evidence type="ECO:0000256" key="5">
    <source>
        <dbReference type="ARBA" id="ARBA00022741"/>
    </source>
</evidence>
<reference evidence="9" key="1">
    <citation type="journal article" date="2014" name="Int. J. Syst. Evol. Microbiol.">
        <title>Complete genome sequence of Corynebacterium casei LMG S-19264T (=DSM 44701T), isolated from a smear-ripened cheese.</title>
        <authorList>
            <consortium name="US DOE Joint Genome Institute (JGI-PGF)"/>
            <person name="Walter F."/>
            <person name="Albersmeier A."/>
            <person name="Kalinowski J."/>
            <person name="Ruckert C."/>
        </authorList>
    </citation>
    <scope>NUCLEOTIDE SEQUENCE</scope>
    <source>
        <strain evidence="9">CGMCC 1.12827</strain>
    </source>
</reference>
<protein>
    <submittedName>
        <fullName evidence="9">ABC transporter ATP-binding protein</fullName>
    </submittedName>
</protein>
<evidence type="ECO:0000256" key="7">
    <source>
        <dbReference type="ARBA" id="ARBA00023136"/>
    </source>
</evidence>
<gene>
    <name evidence="9" type="primary">oppD</name>
    <name evidence="9" type="ORF">GCM10011489_39290</name>
</gene>
<reference evidence="9" key="2">
    <citation type="submission" date="2020-09" db="EMBL/GenBank/DDBJ databases">
        <authorList>
            <person name="Sun Q."/>
            <person name="Zhou Y."/>
        </authorList>
    </citation>
    <scope>NUCLEOTIDE SEQUENCE</scope>
    <source>
        <strain evidence="9">CGMCC 1.12827</strain>
    </source>
</reference>
<feature type="domain" description="ABC transporter" evidence="8">
    <location>
        <begin position="1"/>
        <end position="232"/>
    </location>
</feature>
<dbReference type="CDD" id="cd03257">
    <property type="entry name" value="ABC_NikE_OppD_transporters"/>
    <property type="match status" value="2"/>
</dbReference>
<dbReference type="GO" id="GO:0016887">
    <property type="term" value="F:ATP hydrolysis activity"/>
    <property type="evidence" value="ECO:0007669"/>
    <property type="project" value="InterPro"/>
</dbReference>
<dbReference type="InterPro" id="IPR027417">
    <property type="entry name" value="P-loop_NTPase"/>
</dbReference>
<dbReference type="InterPro" id="IPR013563">
    <property type="entry name" value="Oligopep_ABC_C"/>
</dbReference>
<evidence type="ECO:0000256" key="4">
    <source>
        <dbReference type="ARBA" id="ARBA00022475"/>
    </source>
</evidence>
<dbReference type="GO" id="GO:0005524">
    <property type="term" value="F:ATP binding"/>
    <property type="evidence" value="ECO:0007669"/>
    <property type="project" value="UniProtKB-KW"/>
</dbReference>
<dbReference type="Gene3D" id="3.40.50.300">
    <property type="entry name" value="P-loop containing nucleotide triphosphate hydrolases"/>
    <property type="match status" value="2"/>
</dbReference>
<keyword evidence="7" id="KW-0472">Membrane</keyword>
<dbReference type="NCBIfam" id="TIGR01727">
    <property type="entry name" value="oligo_HPY"/>
    <property type="match status" value="1"/>
</dbReference>
<keyword evidence="10" id="KW-1185">Reference proteome</keyword>
<dbReference type="GO" id="GO:0015833">
    <property type="term" value="P:peptide transport"/>
    <property type="evidence" value="ECO:0007669"/>
    <property type="project" value="InterPro"/>
</dbReference>
<keyword evidence="6 9" id="KW-0067">ATP-binding</keyword>
<comment type="similarity">
    <text evidence="2">Belongs to the ABC transporter superfamily.</text>
</comment>
<feature type="domain" description="ABC transporter" evidence="8">
    <location>
        <begin position="327"/>
        <end position="577"/>
    </location>
</feature>
<evidence type="ECO:0000256" key="3">
    <source>
        <dbReference type="ARBA" id="ARBA00022448"/>
    </source>
</evidence>
<evidence type="ECO:0000259" key="8">
    <source>
        <dbReference type="PROSITE" id="PS50893"/>
    </source>
</evidence>
<dbReference type="PANTHER" id="PTHR43297">
    <property type="entry name" value="OLIGOPEPTIDE TRANSPORT ATP-BINDING PROTEIN APPD"/>
    <property type="match status" value="1"/>
</dbReference>
<evidence type="ECO:0000313" key="10">
    <source>
        <dbReference type="Proteomes" id="UP000621454"/>
    </source>
</evidence>
<evidence type="ECO:0000256" key="6">
    <source>
        <dbReference type="ARBA" id="ARBA00022840"/>
    </source>
</evidence>
<accession>A0A916TJH5</accession>
<dbReference type="EMBL" id="BMGC01000069">
    <property type="protein sequence ID" value="GGB48303.1"/>
    <property type="molecule type" value="Genomic_DNA"/>
</dbReference>